<organism evidence="1 2">
    <name type="scientific">Lentzea albidocapillata subsp. violacea</name>
    <dbReference type="NCBI Taxonomy" id="128104"/>
    <lineage>
        <taxon>Bacteria</taxon>
        <taxon>Bacillati</taxon>
        <taxon>Actinomycetota</taxon>
        <taxon>Actinomycetes</taxon>
        <taxon>Pseudonocardiales</taxon>
        <taxon>Pseudonocardiaceae</taxon>
        <taxon>Lentzea</taxon>
    </lineage>
</organism>
<evidence type="ECO:0000313" key="2">
    <source>
        <dbReference type="Proteomes" id="UP000199682"/>
    </source>
</evidence>
<name>A0A1G9GKX4_9PSEU</name>
<reference evidence="2" key="1">
    <citation type="submission" date="2016-10" db="EMBL/GenBank/DDBJ databases">
        <authorList>
            <person name="Varghese N."/>
            <person name="Submissions S."/>
        </authorList>
    </citation>
    <scope>NUCLEOTIDE SEQUENCE [LARGE SCALE GENOMIC DNA]</scope>
    <source>
        <strain evidence="2">DSM 44796</strain>
    </source>
</reference>
<evidence type="ECO:0000313" key="1">
    <source>
        <dbReference type="EMBL" id="SDL01262.1"/>
    </source>
</evidence>
<dbReference type="EMBL" id="FNET01000008">
    <property type="protein sequence ID" value="SDL01262.1"/>
    <property type="molecule type" value="Genomic_DNA"/>
</dbReference>
<gene>
    <name evidence="1" type="ORF">SAMN04488074_108244</name>
</gene>
<sequence>MPSPPPEALATVDDVQARTEQEFTPAERARVTILCTDASAMARTLVPSMTDPPPATAVGVVSAAVLRALATPPEGLKDEAIGGHARTLAHDGGGLYFTADELKLLRPPVPVPRGAFSIWT</sequence>
<dbReference type="Proteomes" id="UP000199682">
    <property type="component" value="Unassembled WGS sequence"/>
</dbReference>
<dbReference type="RefSeq" id="WP_090007353.1">
    <property type="nucleotide sequence ID" value="NZ_FNET01000008.1"/>
</dbReference>
<proteinExistence type="predicted"/>
<accession>A0A1G9GKX4</accession>
<protein>
    <submittedName>
        <fullName evidence="1">Uncharacterized protein</fullName>
    </submittedName>
</protein>
<dbReference type="AlphaFoldDB" id="A0A1G9GKX4"/>